<comment type="caution">
    <text evidence="4">The sequence shown here is derived from an EMBL/GenBank/DDBJ whole genome shotgun (WGS) entry which is preliminary data.</text>
</comment>
<gene>
    <name evidence="4" type="ORF">HXX76_000341</name>
</gene>
<feature type="domain" description="UBA" evidence="2">
    <location>
        <begin position="302"/>
        <end position="341"/>
    </location>
</feature>
<dbReference type="OrthoDB" id="336240at2759"/>
<dbReference type="SUPFAM" id="SSF54236">
    <property type="entry name" value="Ubiquitin-like"/>
    <property type="match status" value="1"/>
</dbReference>
<feature type="domain" description="UBA" evidence="2">
    <location>
        <begin position="235"/>
        <end position="275"/>
    </location>
</feature>
<proteinExistence type="predicted"/>
<dbReference type="InterPro" id="IPR052476">
    <property type="entry name" value="UBAC1"/>
</dbReference>
<feature type="domain" description="Ubiquitin-like" evidence="3">
    <location>
        <begin position="6"/>
        <end position="85"/>
    </location>
</feature>
<dbReference type="PANTHER" id="PTHR46738">
    <property type="entry name" value="UBIQUITIN-ASSOCIATED DOMAIN-CONTAINING PROTEIN 1"/>
    <property type="match status" value="1"/>
</dbReference>
<dbReference type="InterPro" id="IPR029071">
    <property type="entry name" value="Ubiquitin-like_domsf"/>
</dbReference>
<keyword evidence="5" id="KW-1185">Reference proteome</keyword>
<dbReference type="PANTHER" id="PTHR46738:SF1">
    <property type="entry name" value="UBIQUITIN-ASSOCIATED DOMAIN-CONTAINING PROTEIN 1"/>
    <property type="match status" value="1"/>
</dbReference>
<dbReference type="Pfam" id="PF22562">
    <property type="entry name" value="UBA_7"/>
    <property type="match status" value="1"/>
</dbReference>
<feature type="compositionally biased region" description="Low complexity" evidence="1">
    <location>
        <begin position="349"/>
        <end position="364"/>
    </location>
</feature>
<evidence type="ECO:0000256" key="1">
    <source>
        <dbReference type="SAM" id="MobiDB-lite"/>
    </source>
</evidence>
<dbReference type="InterPro" id="IPR015940">
    <property type="entry name" value="UBA"/>
</dbReference>
<dbReference type="Gene3D" id="3.10.20.90">
    <property type="entry name" value="Phosphatidylinositol 3-kinase Catalytic Subunit, Chain A, domain 1"/>
    <property type="match status" value="1"/>
</dbReference>
<protein>
    <submittedName>
        <fullName evidence="4">Uncharacterized protein</fullName>
    </submittedName>
</protein>
<dbReference type="GO" id="GO:0000151">
    <property type="term" value="C:ubiquitin ligase complex"/>
    <property type="evidence" value="ECO:0007669"/>
    <property type="project" value="TreeGrafter"/>
</dbReference>
<organism evidence="4 5">
    <name type="scientific">Chlamydomonas incerta</name>
    <dbReference type="NCBI Taxonomy" id="51695"/>
    <lineage>
        <taxon>Eukaryota</taxon>
        <taxon>Viridiplantae</taxon>
        <taxon>Chlorophyta</taxon>
        <taxon>core chlorophytes</taxon>
        <taxon>Chlorophyceae</taxon>
        <taxon>CS clade</taxon>
        <taxon>Chlamydomonadales</taxon>
        <taxon>Chlamydomonadaceae</taxon>
        <taxon>Chlamydomonas</taxon>
    </lineage>
</organism>
<dbReference type="PROSITE" id="PS50053">
    <property type="entry name" value="UBIQUITIN_2"/>
    <property type="match status" value="1"/>
</dbReference>
<feature type="region of interest" description="Disordered" evidence="1">
    <location>
        <begin position="349"/>
        <end position="498"/>
    </location>
</feature>
<dbReference type="InterPro" id="IPR009060">
    <property type="entry name" value="UBA-like_sf"/>
</dbReference>
<reference evidence="4" key="1">
    <citation type="journal article" date="2020" name="bioRxiv">
        <title>Comparative genomics of Chlamydomonas.</title>
        <authorList>
            <person name="Craig R.J."/>
            <person name="Hasan A.R."/>
            <person name="Ness R.W."/>
            <person name="Keightley P.D."/>
        </authorList>
    </citation>
    <scope>NUCLEOTIDE SEQUENCE</scope>
    <source>
        <strain evidence="4">SAG 7.73</strain>
    </source>
</reference>
<accession>A0A835WE34</accession>
<feature type="compositionally biased region" description="Low complexity" evidence="1">
    <location>
        <begin position="387"/>
        <end position="408"/>
    </location>
</feature>
<feature type="compositionally biased region" description="Acidic residues" evidence="1">
    <location>
        <begin position="427"/>
        <end position="465"/>
    </location>
</feature>
<dbReference type="PROSITE" id="PS50030">
    <property type="entry name" value="UBA"/>
    <property type="match status" value="2"/>
</dbReference>
<dbReference type="Gene3D" id="1.10.8.10">
    <property type="entry name" value="DNA helicase RuvA subunit, C-terminal domain"/>
    <property type="match status" value="2"/>
</dbReference>
<dbReference type="CDD" id="cd17039">
    <property type="entry name" value="Ubl_ubiquitin_like"/>
    <property type="match status" value="1"/>
</dbReference>
<evidence type="ECO:0000313" key="5">
    <source>
        <dbReference type="Proteomes" id="UP000650467"/>
    </source>
</evidence>
<name>A0A835WE34_CHLIN</name>
<feature type="compositionally biased region" description="Pro residues" evidence="1">
    <location>
        <begin position="216"/>
        <end position="234"/>
    </location>
</feature>
<dbReference type="GO" id="GO:0031593">
    <property type="term" value="F:polyubiquitin modification-dependent protein binding"/>
    <property type="evidence" value="ECO:0007669"/>
    <property type="project" value="UniProtKB-ARBA"/>
</dbReference>
<feature type="region of interest" description="Disordered" evidence="1">
    <location>
        <begin position="655"/>
        <end position="676"/>
    </location>
</feature>
<feature type="compositionally biased region" description="Basic and acidic residues" evidence="1">
    <location>
        <begin position="414"/>
        <end position="426"/>
    </location>
</feature>
<feature type="compositionally biased region" description="Gly residues" evidence="1">
    <location>
        <begin position="658"/>
        <end position="676"/>
    </location>
</feature>
<feature type="region of interest" description="Disordered" evidence="1">
    <location>
        <begin position="201"/>
        <end position="236"/>
    </location>
</feature>
<dbReference type="AlphaFoldDB" id="A0A835WE34"/>
<feature type="compositionally biased region" description="Gly residues" evidence="1">
    <location>
        <begin position="478"/>
        <end position="498"/>
    </location>
</feature>
<evidence type="ECO:0000259" key="2">
    <source>
        <dbReference type="PROSITE" id="PS50030"/>
    </source>
</evidence>
<evidence type="ECO:0000313" key="4">
    <source>
        <dbReference type="EMBL" id="KAG2445735.1"/>
    </source>
</evidence>
<dbReference type="InterPro" id="IPR000626">
    <property type="entry name" value="Ubiquitin-like_dom"/>
</dbReference>
<evidence type="ECO:0000259" key="3">
    <source>
        <dbReference type="PROSITE" id="PS50053"/>
    </source>
</evidence>
<dbReference type="EMBL" id="JAEHOC010000001">
    <property type="protein sequence ID" value="KAG2445735.1"/>
    <property type="molecule type" value="Genomic_DNA"/>
</dbReference>
<feature type="compositionally biased region" description="Gly residues" evidence="1">
    <location>
        <begin position="613"/>
        <end position="631"/>
    </location>
</feature>
<feature type="region of interest" description="Disordered" evidence="1">
    <location>
        <begin position="613"/>
        <end position="641"/>
    </location>
</feature>
<sequence>MATPGIDLVVRSVNKTFVLNGVDPNASIDELKGLLQKRGAEENLSLPAQKQRLVHRGSVLSGGGLQQAGVRSGDHLVLLVNRGGVAAPSAPDDTTPVPTAATIRTAILAEARRRGVESSIMEEQPRPARQMYGGPGGMPMPMDALAMDVDNQLMQLLAALGGRVAVAPAPGVGGVGGGGGAGHAQMGMPPFGMLPPGMRLFGAPPPHAAGGGAAPHAPPQPAQPPPPPPAPVIPEPDESAAAQLGEMGFGEPVVRKALLLHRNDMEQALNWLLQHGDDPAAAEPLTDDQLRQIYAGGLRGPASEPEQVEQLVAMGFDRGRAAAAMRRYRNMDVALAILLQQQEAAQAAQGEHAAAQAEGQQAGPQEGGQGPQGEQAVARVPAEEEAPPAQGAQVGAGAAAAQAPAAAAGAGGEGHARDGEDAGQAHEDEDDEDDEDDEEHEEEEEDDEDDYDDEDDMTGDGEDEMNLMHMGLMQPGAGARGPGNAGAAAGGAAGAGGPGAAPMDDGGLGAGLAMGGFGAPPFLVAGGGGGGMYGLGGGGGSAPAVTITRGPDGNDLVLGSAGASMPPLMPARGIMLGAGGPAGMGLMGGGGGGGGLNMLVDLAPLLGGGGGGGGGRGGGAGGGGGGGGAGGPEDEELLQGMGLVHQLLSAVLRDALNGQGGQGGAGGGPEGGPARR</sequence>
<dbReference type="SMART" id="SM00165">
    <property type="entry name" value="UBA"/>
    <property type="match status" value="2"/>
</dbReference>
<dbReference type="Proteomes" id="UP000650467">
    <property type="component" value="Unassembled WGS sequence"/>
</dbReference>
<dbReference type="SUPFAM" id="SSF46934">
    <property type="entry name" value="UBA-like"/>
    <property type="match status" value="2"/>
</dbReference>